<sequence>LLAPPLTLRLEPFLKSKVNIEMILFAFHTAPEENLVEITLITRLPGEDMSNKDLGKINNGEKKPLLPLVNIVRSLIHPELEGHLWKEPLRKLHRLHLLPSQQLTKLWVS</sequence>
<dbReference type="EMBL" id="GL348716">
    <property type="protein sequence ID" value="EFH56517.1"/>
    <property type="molecule type" value="Genomic_DNA"/>
</dbReference>
<accession>D7LF75</accession>
<keyword evidence="2" id="KW-1185">Reference proteome</keyword>
<name>D7LF75_ARALL</name>
<protein>
    <submittedName>
        <fullName evidence="1">Predicted protein</fullName>
    </submittedName>
</protein>
<gene>
    <name evidence="1" type="ORF">ARALYDRAFT_670650</name>
</gene>
<dbReference type="Proteomes" id="UP000008694">
    <property type="component" value="Unassembled WGS sequence"/>
</dbReference>
<proteinExistence type="predicted"/>
<evidence type="ECO:0000313" key="2">
    <source>
        <dbReference type="Proteomes" id="UP000008694"/>
    </source>
</evidence>
<feature type="non-terminal residue" evidence="1">
    <location>
        <position position="1"/>
    </location>
</feature>
<dbReference type="HOGENOM" id="CLU_2190671_0_0_1"/>
<reference evidence="2" key="1">
    <citation type="journal article" date="2011" name="Nat. Genet.">
        <title>The Arabidopsis lyrata genome sequence and the basis of rapid genome size change.</title>
        <authorList>
            <person name="Hu T.T."/>
            <person name="Pattyn P."/>
            <person name="Bakker E.G."/>
            <person name="Cao J."/>
            <person name="Cheng J.-F."/>
            <person name="Clark R.M."/>
            <person name="Fahlgren N."/>
            <person name="Fawcett J.A."/>
            <person name="Grimwood J."/>
            <person name="Gundlach H."/>
            <person name="Haberer G."/>
            <person name="Hollister J.D."/>
            <person name="Ossowski S."/>
            <person name="Ottilar R.P."/>
            <person name="Salamov A.A."/>
            <person name="Schneeberger K."/>
            <person name="Spannagl M."/>
            <person name="Wang X."/>
            <person name="Yang L."/>
            <person name="Nasrallah M.E."/>
            <person name="Bergelson J."/>
            <person name="Carrington J.C."/>
            <person name="Gaut B.S."/>
            <person name="Schmutz J."/>
            <person name="Mayer K.F.X."/>
            <person name="Van de Peer Y."/>
            <person name="Grigoriev I.V."/>
            <person name="Nordborg M."/>
            <person name="Weigel D."/>
            <person name="Guo Y.-L."/>
        </authorList>
    </citation>
    <scope>NUCLEOTIDE SEQUENCE [LARGE SCALE GENOMIC DNA]</scope>
    <source>
        <strain evidence="2">cv. MN47</strain>
    </source>
</reference>
<dbReference type="AlphaFoldDB" id="D7LF75"/>
<dbReference type="Gramene" id="Al_scaffold_0004_3369">
    <property type="protein sequence ID" value="Al_scaffold_0004_3369"/>
    <property type="gene ID" value="Al_scaffold_0004_3369"/>
</dbReference>
<organism evidence="2">
    <name type="scientific">Arabidopsis lyrata subsp. lyrata</name>
    <name type="common">Lyre-leaved rock-cress</name>
    <dbReference type="NCBI Taxonomy" id="81972"/>
    <lineage>
        <taxon>Eukaryota</taxon>
        <taxon>Viridiplantae</taxon>
        <taxon>Streptophyta</taxon>
        <taxon>Embryophyta</taxon>
        <taxon>Tracheophyta</taxon>
        <taxon>Spermatophyta</taxon>
        <taxon>Magnoliopsida</taxon>
        <taxon>eudicotyledons</taxon>
        <taxon>Gunneridae</taxon>
        <taxon>Pentapetalae</taxon>
        <taxon>rosids</taxon>
        <taxon>malvids</taxon>
        <taxon>Brassicales</taxon>
        <taxon>Brassicaceae</taxon>
        <taxon>Camelineae</taxon>
        <taxon>Arabidopsis</taxon>
    </lineage>
</organism>
<evidence type="ECO:0000313" key="1">
    <source>
        <dbReference type="EMBL" id="EFH56517.1"/>
    </source>
</evidence>